<name>A0ABD4RFV7_9CLOT</name>
<dbReference type="InterPro" id="IPR002053">
    <property type="entry name" value="Glyco_hydro_25"/>
</dbReference>
<keyword evidence="2" id="KW-0378">Hydrolase</keyword>
<evidence type="ECO:0000256" key="2">
    <source>
        <dbReference type="ARBA" id="ARBA00022801"/>
    </source>
</evidence>
<dbReference type="InterPro" id="IPR018392">
    <property type="entry name" value="LysM"/>
</dbReference>
<dbReference type="SMART" id="SM00641">
    <property type="entry name" value="Glyco_25"/>
    <property type="match status" value="1"/>
</dbReference>
<dbReference type="InterPro" id="IPR036779">
    <property type="entry name" value="LysM_dom_sf"/>
</dbReference>
<protein>
    <submittedName>
        <fullName evidence="5">LysM peptidoglycan-binding domain-containing protein</fullName>
    </submittedName>
</protein>
<proteinExistence type="inferred from homology"/>
<dbReference type="RefSeq" id="WP_021876272.1">
    <property type="nucleotide sequence ID" value="NZ_CP018624.1"/>
</dbReference>
<feature type="domain" description="LysM" evidence="4">
    <location>
        <begin position="280"/>
        <end position="324"/>
    </location>
</feature>
<dbReference type="PANTHER" id="PTHR33734">
    <property type="entry name" value="LYSM DOMAIN-CONTAINING GPI-ANCHORED PROTEIN 2"/>
    <property type="match status" value="1"/>
</dbReference>
<dbReference type="Gene3D" id="3.20.20.80">
    <property type="entry name" value="Glycosidases"/>
    <property type="match status" value="1"/>
</dbReference>
<sequence>MQSISSDNLKGIDVSNWQGVIDFAKVKNSGIQVVYTKATEGTYYTDPFLKSNYYNAKSQNLYVGFYHFFIPESKESSINQAYYFISKISGLTPDCKLALDVEVTGGFSKTELSELANIFLIEVKKLTGMDVVIYTYSNFANYNLTNILDAYPLWIAEYGVNTPMYNPIWDSWIGFQYSDSGYVPGVSGGVDLDVFTSDILLNSSSIPNIQPNINNSEATGKEILYVVQPGDTLSEIASKYNTTVDFLALSNNIKNPNLIYPGETLTIYINSSTSSENFNSIYIVQPGDTLSNIANVFGTSVNSIVNVNSISNPNLIYPGEVLKIPSSTSSNTGNSNLLLSTYIVQEGDTLSQIALTHNTTIDYLVEINNIQNPNLIYPGQILKLYSSGNTPSNDSFTGTYVVKPNDTLSEIASLFGTTYEHLAELNSISDPNLIYPGQVLKIS</sequence>
<dbReference type="GO" id="GO:0016798">
    <property type="term" value="F:hydrolase activity, acting on glycosyl bonds"/>
    <property type="evidence" value="ECO:0007669"/>
    <property type="project" value="UniProtKB-KW"/>
</dbReference>
<dbReference type="Pfam" id="PF01476">
    <property type="entry name" value="LysM"/>
    <property type="match status" value="4"/>
</dbReference>
<evidence type="ECO:0000313" key="6">
    <source>
        <dbReference type="Proteomes" id="UP000775179"/>
    </source>
</evidence>
<reference evidence="5 6" key="1">
    <citation type="submission" date="2021-08" db="EMBL/GenBank/DDBJ databases">
        <title>Genome sequence analysis of Clostridium chauvoei strains of European origin and evaluation of typing options for outbreak investigations.</title>
        <authorList>
            <person name="Abdel-Glil M."/>
            <person name="Thomas P."/>
            <person name="Seyboldt C."/>
        </authorList>
    </citation>
    <scope>NUCLEOTIDE SEQUENCE [LARGE SCALE GENOMIC DNA]</scope>
    <source>
        <strain evidence="5 6">S0260-09</strain>
    </source>
</reference>
<gene>
    <name evidence="5" type="ORF">K4H94_03675</name>
</gene>
<keyword evidence="3" id="KW-0326">Glycosidase</keyword>
<dbReference type="Proteomes" id="UP000775179">
    <property type="component" value="Unassembled WGS sequence"/>
</dbReference>
<dbReference type="GeneID" id="66302276"/>
<dbReference type="KEGG" id="cchv:BTM20_10375"/>
<dbReference type="CDD" id="cd06525">
    <property type="entry name" value="GH25_Lyc-like"/>
    <property type="match status" value="1"/>
</dbReference>
<evidence type="ECO:0000256" key="3">
    <source>
        <dbReference type="ARBA" id="ARBA00023295"/>
    </source>
</evidence>
<feature type="domain" description="LysM" evidence="4">
    <location>
        <begin position="340"/>
        <end position="384"/>
    </location>
</feature>
<dbReference type="PANTHER" id="PTHR33734:SF22">
    <property type="entry name" value="MEMBRANE-BOUND LYTIC MUREIN TRANSGLYCOSYLASE D"/>
    <property type="match status" value="1"/>
</dbReference>
<comment type="similarity">
    <text evidence="1">Belongs to the glycosyl hydrolase 25 family.</text>
</comment>
<dbReference type="SUPFAM" id="SSF51445">
    <property type="entry name" value="(Trans)glycosidases"/>
    <property type="match status" value="1"/>
</dbReference>
<dbReference type="InterPro" id="IPR017853">
    <property type="entry name" value="GH"/>
</dbReference>
<evidence type="ECO:0000259" key="4">
    <source>
        <dbReference type="PROSITE" id="PS51782"/>
    </source>
</evidence>
<dbReference type="PROSITE" id="PS51904">
    <property type="entry name" value="GLYCOSYL_HYDROL_F25_2"/>
    <property type="match status" value="1"/>
</dbReference>
<feature type="domain" description="LysM" evidence="4">
    <location>
        <begin position="223"/>
        <end position="267"/>
    </location>
</feature>
<dbReference type="SUPFAM" id="SSF54106">
    <property type="entry name" value="LysM domain"/>
    <property type="match status" value="4"/>
</dbReference>
<feature type="domain" description="LysM" evidence="4">
    <location>
        <begin position="398"/>
        <end position="442"/>
    </location>
</feature>
<evidence type="ECO:0000256" key="1">
    <source>
        <dbReference type="ARBA" id="ARBA00010646"/>
    </source>
</evidence>
<dbReference type="AlphaFoldDB" id="A0ABD4RFV7"/>
<dbReference type="SMART" id="SM00257">
    <property type="entry name" value="LysM"/>
    <property type="match status" value="4"/>
</dbReference>
<dbReference type="InterPro" id="IPR018077">
    <property type="entry name" value="Glyco_hydro_fam25_subgr"/>
</dbReference>
<dbReference type="EMBL" id="JAIFTX010000006">
    <property type="protein sequence ID" value="MBX7290150.1"/>
    <property type="molecule type" value="Genomic_DNA"/>
</dbReference>
<organism evidence="5 6">
    <name type="scientific">Clostridium chauvoei</name>
    <dbReference type="NCBI Taxonomy" id="46867"/>
    <lineage>
        <taxon>Bacteria</taxon>
        <taxon>Bacillati</taxon>
        <taxon>Bacillota</taxon>
        <taxon>Clostridia</taxon>
        <taxon>Eubacteriales</taxon>
        <taxon>Clostridiaceae</taxon>
        <taxon>Clostridium</taxon>
    </lineage>
</organism>
<dbReference type="CDD" id="cd00118">
    <property type="entry name" value="LysM"/>
    <property type="match status" value="4"/>
</dbReference>
<dbReference type="Pfam" id="PF01183">
    <property type="entry name" value="Glyco_hydro_25"/>
    <property type="match status" value="1"/>
</dbReference>
<accession>A0ABD4RFV7</accession>
<dbReference type="PROSITE" id="PS51782">
    <property type="entry name" value="LYSM"/>
    <property type="match status" value="4"/>
</dbReference>
<comment type="caution">
    <text evidence="5">The sequence shown here is derived from an EMBL/GenBank/DDBJ whole genome shotgun (WGS) entry which is preliminary data.</text>
</comment>
<dbReference type="Gene3D" id="3.10.350.10">
    <property type="entry name" value="LysM domain"/>
    <property type="match status" value="4"/>
</dbReference>
<evidence type="ECO:0000313" key="5">
    <source>
        <dbReference type="EMBL" id="MBX7290150.1"/>
    </source>
</evidence>